<feature type="chain" id="PRO_5017800918" evidence="1">
    <location>
        <begin position="25"/>
        <end position="423"/>
    </location>
</feature>
<dbReference type="InterPro" id="IPR036514">
    <property type="entry name" value="SGNH_hydro_sf"/>
</dbReference>
<gene>
    <name evidence="3" type="ORF">D3H65_02010</name>
</gene>
<dbReference type="Pfam" id="PF13472">
    <property type="entry name" value="Lipase_GDSL_2"/>
    <property type="match status" value="1"/>
</dbReference>
<proteinExistence type="predicted"/>
<organism evidence="3 4">
    <name type="scientific">Paraflavitalea soli</name>
    <dbReference type="NCBI Taxonomy" id="2315862"/>
    <lineage>
        <taxon>Bacteria</taxon>
        <taxon>Pseudomonadati</taxon>
        <taxon>Bacteroidota</taxon>
        <taxon>Chitinophagia</taxon>
        <taxon>Chitinophagales</taxon>
        <taxon>Chitinophagaceae</taxon>
        <taxon>Paraflavitalea</taxon>
    </lineage>
</organism>
<protein>
    <submittedName>
        <fullName evidence="3">SGNH/GDSL hydrolase family protein</fullName>
    </submittedName>
</protein>
<dbReference type="PANTHER" id="PTHR34407:SF1">
    <property type="entry name" value="SGNH HYDROLASE-TYPE ESTERASE DOMAIN-CONTAINING PROTEIN"/>
    <property type="match status" value="1"/>
</dbReference>
<dbReference type="Gene3D" id="3.40.50.1110">
    <property type="entry name" value="SGNH hydrolase"/>
    <property type="match status" value="1"/>
</dbReference>
<dbReference type="CDD" id="cd00229">
    <property type="entry name" value="SGNH_hydrolase"/>
    <property type="match status" value="1"/>
</dbReference>
<evidence type="ECO:0000259" key="2">
    <source>
        <dbReference type="Pfam" id="PF13472"/>
    </source>
</evidence>
<dbReference type="InterPro" id="IPR013830">
    <property type="entry name" value="SGNH_hydro"/>
</dbReference>
<dbReference type="PANTHER" id="PTHR34407">
    <property type="entry name" value="EXPRESSED PROTEIN"/>
    <property type="match status" value="1"/>
</dbReference>
<sequence length="423" mass="47597">MSYKAKFTLLATLFSLVLFFSLQAQRDTLDYLQECRLRAGLPNFFARLKQGDSVRIGYLGGSITAANGGWRDQSMQWFKQQYPAAKISQIIAGVGGTGSDLGVFRLQRDVLQFRPHLVFVEFAVNDGSGRTSHQAMEGIVRQIWKNDPYTDICFVYTIAGNMLDTLRQGRLFGSMLAMEHIAQHYSIPSIQLGLDVLKLMEEGKLVFNGKPEDYPGKLVFTGDNVHPNTHTGHRLYTEAIARSMKIMMNKSGAMQHALKDPYTIDNWEEAQMIPVNELLMSGNWTDLAKTGDTVARTYRVKYPVLLKSNEPGASLTIRFNGRLVGMSDIIGPDCGQYAVKIDNGPEKLFPRFDRYATYVRANAFFLPMLESKEHQIVFKVSDKKLDKMEILKKGDGVIGDLKKYEQNACYAGWILLLGTLSKN</sequence>
<dbReference type="KEGG" id="pseg:D3H65_02010"/>
<dbReference type="EMBL" id="CP032157">
    <property type="protein sequence ID" value="AXY72815.1"/>
    <property type="molecule type" value="Genomic_DNA"/>
</dbReference>
<accession>A0A3B7MMH3</accession>
<dbReference type="SUPFAM" id="SSF52266">
    <property type="entry name" value="SGNH hydrolase"/>
    <property type="match status" value="1"/>
</dbReference>
<dbReference type="AlphaFoldDB" id="A0A3B7MMH3"/>
<dbReference type="RefSeq" id="WP_119048653.1">
    <property type="nucleotide sequence ID" value="NZ_CP032157.1"/>
</dbReference>
<feature type="signal peptide" evidence="1">
    <location>
        <begin position="1"/>
        <end position="24"/>
    </location>
</feature>
<dbReference type="Proteomes" id="UP000263900">
    <property type="component" value="Chromosome"/>
</dbReference>
<keyword evidence="1" id="KW-0732">Signal</keyword>
<evidence type="ECO:0000313" key="3">
    <source>
        <dbReference type="EMBL" id="AXY72815.1"/>
    </source>
</evidence>
<keyword evidence="4" id="KW-1185">Reference proteome</keyword>
<name>A0A3B7MMH3_9BACT</name>
<evidence type="ECO:0000313" key="4">
    <source>
        <dbReference type="Proteomes" id="UP000263900"/>
    </source>
</evidence>
<feature type="domain" description="SGNH hydrolase-type esterase" evidence="2">
    <location>
        <begin position="59"/>
        <end position="229"/>
    </location>
</feature>
<dbReference type="OrthoDB" id="9796689at2"/>
<evidence type="ECO:0000256" key="1">
    <source>
        <dbReference type="SAM" id="SignalP"/>
    </source>
</evidence>
<keyword evidence="3" id="KW-0378">Hydrolase</keyword>
<reference evidence="3 4" key="1">
    <citation type="submission" date="2018-09" db="EMBL/GenBank/DDBJ databases">
        <title>Genome sequencing of strain 6GH32-13.</title>
        <authorList>
            <person name="Weon H.-Y."/>
            <person name="Heo J."/>
            <person name="Kwon S.-W."/>
        </authorList>
    </citation>
    <scope>NUCLEOTIDE SEQUENCE [LARGE SCALE GENOMIC DNA]</scope>
    <source>
        <strain evidence="3 4">5GH32-13</strain>
    </source>
</reference>
<dbReference type="Gene3D" id="2.60.120.260">
    <property type="entry name" value="Galactose-binding domain-like"/>
    <property type="match status" value="1"/>
</dbReference>
<dbReference type="GO" id="GO:0016788">
    <property type="term" value="F:hydrolase activity, acting on ester bonds"/>
    <property type="evidence" value="ECO:0007669"/>
    <property type="project" value="UniProtKB-ARBA"/>
</dbReference>